<dbReference type="AlphaFoldDB" id="U9UBD3"/>
<dbReference type="VEuPathDB" id="FungiDB:RhiirFUN_025962"/>
<sequence>MDEINLYYQKKSDEPTQLEINKNFEINKTSSFKTNYANSRLYASKVHQFEFFSEPKNATEEEQEAFYSKSYDDFQIPDNIDDFNNSSYWKNNSTSKMSSIFKANSKDAQNDNKIETMQQQIKNINLEDENEIHNNPNLHSEEQDESEIPDSI</sequence>
<dbReference type="HOGENOM" id="CLU_000288_7_31_1"/>
<dbReference type="EMBL" id="KI281545">
    <property type="protein sequence ID" value="ESA15883.1"/>
    <property type="molecule type" value="Genomic_DNA"/>
</dbReference>
<accession>U9UBD3</accession>
<reference evidence="2" key="1">
    <citation type="submission" date="2013-07" db="EMBL/GenBank/DDBJ databases">
        <title>The genome of an arbuscular mycorrhizal fungus provides insights into the evolution of the oldest plant symbiosis.</title>
        <authorList>
            <consortium name="DOE Joint Genome Institute"/>
            <person name="Tisserant E."/>
            <person name="Malbreil M."/>
            <person name="Kuo A."/>
            <person name="Kohler A."/>
            <person name="Symeonidi A."/>
            <person name="Balestrini R."/>
            <person name="Charron P."/>
            <person name="Duensing N."/>
            <person name="Frei-dit-Frey N."/>
            <person name="Gianinazzi-Pearson V."/>
            <person name="Gilbert B."/>
            <person name="Handa Y."/>
            <person name="Hijri M."/>
            <person name="Kaul R."/>
            <person name="Kawaguchi M."/>
            <person name="Krajinski F."/>
            <person name="Lammers P."/>
            <person name="Lapierre D."/>
            <person name="Masclaux F.G."/>
            <person name="Murat C."/>
            <person name="Morin E."/>
            <person name="Ndikumana S."/>
            <person name="Pagni M."/>
            <person name="Petitpierre D."/>
            <person name="Requena N."/>
            <person name="Rosikiewicz P."/>
            <person name="Riley R."/>
            <person name="Saito K."/>
            <person name="San Clemente H."/>
            <person name="Shapiro H."/>
            <person name="van Tuinen D."/>
            <person name="Becard G."/>
            <person name="Bonfante P."/>
            <person name="Paszkowski U."/>
            <person name="Shachar-Hill Y."/>
            <person name="Young J.P."/>
            <person name="Sanders I.R."/>
            <person name="Henrissat B."/>
            <person name="Rensing S.A."/>
            <person name="Grigoriev I.V."/>
            <person name="Corradi N."/>
            <person name="Roux C."/>
            <person name="Martin F."/>
        </authorList>
    </citation>
    <scope>NUCLEOTIDE SEQUENCE</scope>
    <source>
        <strain evidence="2">DAOM 197198</strain>
    </source>
</reference>
<feature type="region of interest" description="Disordered" evidence="1">
    <location>
        <begin position="104"/>
        <end position="152"/>
    </location>
</feature>
<feature type="compositionally biased region" description="Basic and acidic residues" evidence="1">
    <location>
        <begin position="104"/>
        <end position="114"/>
    </location>
</feature>
<evidence type="ECO:0000256" key="1">
    <source>
        <dbReference type="SAM" id="MobiDB-lite"/>
    </source>
</evidence>
<evidence type="ECO:0000313" key="2">
    <source>
        <dbReference type="EMBL" id="ESA15883.1"/>
    </source>
</evidence>
<organism evidence="2">
    <name type="scientific">Rhizophagus irregularis (strain DAOM 181602 / DAOM 197198 / MUCL 43194)</name>
    <name type="common">Arbuscular mycorrhizal fungus</name>
    <name type="synonym">Glomus intraradices</name>
    <dbReference type="NCBI Taxonomy" id="747089"/>
    <lineage>
        <taxon>Eukaryota</taxon>
        <taxon>Fungi</taxon>
        <taxon>Fungi incertae sedis</taxon>
        <taxon>Mucoromycota</taxon>
        <taxon>Glomeromycotina</taxon>
        <taxon>Glomeromycetes</taxon>
        <taxon>Glomerales</taxon>
        <taxon>Glomeraceae</taxon>
        <taxon>Rhizophagus</taxon>
    </lineage>
</organism>
<feature type="compositionally biased region" description="Acidic residues" evidence="1">
    <location>
        <begin position="142"/>
        <end position="152"/>
    </location>
</feature>
<gene>
    <name evidence="2" type="ORF">GLOINDRAFT_23406</name>
</gene>
<name>U9UBD3_RHIID</name>
<protein>
    <submittedName>
        <fullName evidence="2">Uncharacterized protein</fullName>
    </submittedName>
</protein>
<proteinExistence type="predicted"/>